<dbReference type="InterPro" id="IPR036390">
    <property type="entry name" value="WH_DNA-bd_sf"/>
</dbReference>
<evidence type="ECO:0000256" key="3">
    <source>
        <dbReference type="ARBA" id="ARBA00023125"/>
    </source>
</evidence>
<keyword evidence="4" id="KW-0804">Transcription</keyword>
<dbReference type="InterPro" id="IPR036388">
    <property type="entry name" value="WH-like_DNA-bd_sf"/>
</dbReference>
<dbReference type="PROSITE" id="PS50931">
    <property type="entry name" value="HTH_LYSR"/>
    <property type="match status" value="1"/>
</dbReference>
<dbReference type="FunFam" id="1.10.10.10:FF:000001">
    <property type="entry name" value="LysR family transcriptional regulator"/>
    <property type="match status" value="1"/>
</dbReference>
<dbReference type="GO" id="GO:0043565">
    <property type="term" value="F:sequence-specific DNA binding"/>
    <property type="evidence" value="ECO:0007669"/>
    <property type="project" value="TreeGrafter"/>
</dbReference>
<comment type="caution">
    <text evidence="6">The sequence shown here is derived from an EMBL/GenBank/DDBJ whole genome shotgun (WGS) entry which is preliminary data.</text>
</comment>
<dbReference type="AlphaFoldDB" id="N8Y1X2"/>
<dbReference type="HOGENOM" id="CLU_039613_16_2_6"/>
<dbReference type="RefSeq" id="WP_004823115.1">
    <property type="nucleotide sequence ID" value="NZ_KB849456.1"/>
</dbReference>
<organism evidence="6 7">
    <name type="scientific">Acinetobacter guillouiae NIPH 991</name>
    <dbReference type="NCBI Taxonomy" id="1217656"/>
    <lineage>
        <taxon>Bacteria</taxon>
        <taxon>Pseudomonadati</taxon>
        <taxon>Pseudomonadota</taxon>
        <taxon>Gammaproteobacteria</taxon>
        <taxon>Moraxellales</taxon>
        <taxon>Moraxellaceae</taxon>
        <taxon>Acinetobacter</taxon>
    </lineage>
</organism>
<protein>
    <recommendedName>
        <fullName evidence="5">HTH lysR-type domain-containing protein</fullName>
    </recommendedName>
</protein>
<dbReference type="GO" id="GO:0003700">
    <property type="term" value="F:DNA-binding transcription factor activity"/>
    <property type="evidence" value="ECO:0007669"/>
    <property type="project" value="InterPro"/>
</dbReference>
<evidence type="ECO:0000313" key="7">
    <source>
        <dbReference type="Proteomes" id="UP000013148"/>
    </source>
</evidence>
<evidence type="ECO:0000256" key="4">
    <source>
        <dbReference type="ARBA" id="ARBA00023163"/>
    </source>
</evidence>
<dbReference type="SUPFAM" id="SSF53850">
    <property type="entry name" value="Periplasmic binding protein-like II"/>
    <property type="match status" value="1"/>
</dbReference>
<sequence length="305" mass="35148">MVLNSKNEMLDDLSLFIAIVGAGSFNRAAQQQNVPAATLTRRLQKLEESLGCKLLHRSSRGLKLTQEGQRYYDRCQPLVRALLQNTHEIKEETTQVKGQIKILAPMNLAIFPLKQFWNTFLQRYPEIELELQLDNALDDLMVRGADLALRVGKMANSAYIQKRLGRIQTCIVASPDYLDQHLIQSPRDLDQQDWLLASPLEQLELRQHQHSHTFKIQSYRLKVNEISLCVNLAEQGLGLSYVPLTQCEDALNSGRLKRVLPDWQLPIRDVYAVWQAQKVMPARVRVFIEELAEFFQQQTWNDTNL</sequence>
<evidence type="ECO:0000313" key="6">
    <source>
        <dbReference type="EMBL" id="ENV15334.1"/>
    </source>
</evidence>
<accession>N8Y1X2</accession>
<evidence type="ECO:0000256" key="2">
    <source>
        <dbReference type="ARBA" id="ARBA00023015"/>
    </source>
</evidence>
<dbReference type="Gene3D" id="1.10.10.10">
    <property type="entry name" value="Winged helix-like DNA-binding domain superfamily/Winged helix DNA-binding domain"/>
    <property type="match status" value="1"/>
</dbReference>
<dbReference type="SUPFAM" id="SSF46785">
    <property type="entry name" value="Winged helix' DNA-binding domain"/>
    <property type="match status" value="1"/>
</dbReference>
<dbReference type="InterPro" id="IPR058163">
    <property type="entry name" value="LysR-type_TF_proteobact-type"/>
</dbReference>
<gene>
    <name evidence="6" type="ORF">F964_04059</name>
</gene>
<keyword evidence="7" id="KW-1185">Reference proteome</keyword>
<keyword evidence="2" id="KW-0805">Transcription regulation</keyword>
<dbReference type="EMBL" id="APPJ01000014">
    <property type="protein sequence ID" value="ENV15334.1"/>
    <property type="molecule type" value="Genomic_DNA"/>
</dbReference>
<comment type="similarity">
    <text evidence="1">Belongs to the LysR transcriptional regulatory family.</text>
</comment>
<dbReference type="PANTHER" id="PTHR30537:SF5">
    <property type="entry name" value="HTH-TYPE TRANSCRIPTIONAL ACTIVATOR TTDR-RELATED"/>
    <property type="match status" value="1"/>
</dbReference>
<dbReference type="GO" id="GO:0006351">
    <property type="term" value="P:DNA-templated transcription"/>
    <property type="evidence" value="ECO:0007669"/>
    <property type="project" value="TreeGrafter"/>
</dbReference>
<dbReference type="CDD" id="cd08422">
    <property type="entry name" value="PBP2_CrgA_like"/>
    <property type="match status" value="1"/>
</dbReference>
<dbReference type="eggNOG" id="COG0583">
    <property type="taxonomic scope" value="Bacteria"/>
</dbReference>
<proteinExistence type="inferred from homology"/>
<dbReference type="Pfam" id="PF03466">
    <property type="entry name" value="LysR_substrate"/>
    <property type="match status" value="1"/>
</dbReference>
<dbReference type="InterPro" id="IPR000847">
    <property type="entry name" value="LysR_HTH_N"/>
</dbReference>
<name>N8Y1X2_ACIGI</name>
<keyword evidence="3" id="KW-0238">DNA-binding</keyword>
<dbReference type="Proteomes" id="UP000013148">
    <property type="component" value="Unassembled WGS sequence"/>
</dbReference>
<dbReference type="PATRIC" id="fig|1217656.3.peg.3997"/>
<evidence type="ECO:0000259" key="5">
    <source>
        <dbReference type="PROSITE" id="PS50931"/>
    </source>
</evidence>
<dbReference type="PANTHER" id="PTHR30537">
    <property type="entry name" value="HTH-TYPE TRANSCRIPTIONAL REGULATOR"/>
    <property type="match status" value="1"/>
</dbReference>
<evidence type="ECO:0000256" key="1">
    <source>
        <dbReference type="ARBA" id="ARBA00009437"/>
    </source>
</evidence>
<dbReference type="Gene3D" id="3.40.190.290">
    <property type="match status" value="1"/>
</dbReference>
<reference evidence="6 7" key="1">
    <citation type="submission" date="2013-02" db="EMBL/GenBank/DDBJ databases">
        <title>The Genome Sequence of Acinetobacter guillouiae NIPH 991.</title>
        <authorList>
            <consortium name="The Broad Institute Genome Sequencing Platform"/>
            <consortium name="The Broad Institute Genome Sequencing Center for Infectious Disease"/>
            <person name="Cerqueira G."/>
            <person name="Feldgarden M."/>
            <person name="Courvalin P."/>
            <person name="Perichon B."/>
            <person name="Grillot-Courvalin C."/>
            <person name="Clermont D."/>
            <person name="Rocha E."/>
            <person name="Yoon E.-J."/>
            <person name="Nemec A."/>
            <person name="Walker B."/>
            <person name="Young S.K."/>
            <person name="Zeng Q."/>
            <person name="Gargeya S."/>
            <person name="Fitzgerald M."/>
            <person name="Haas B."/>
            <person name="Abouelleil A."/>
            <person name="Alvarado L."/>
            <person name="Arachchi H.M."/>
            <person name="Berlin A.M."/>
            <person name="Chapman S.B."/>
            <person name="Dewar J."/>
            <person name="Goldberg J."/>
            <person name="Griggs A."/>
            <person name="Gujja S."/>
            <person name="Hansen M."/>
            <person name="Howarth C."/>
            <person name="Imamovic A."/>
            <person name="Larimer J."/>
            <person name="McCowan C."/>
            <person name="Murphy C."/>
            <person name="Neiman D."/>
            <person name="Pearson M."/>
            <person name="Priest M."/>
            <person name="Roberts A."/>
            <person name="Saif S."/>
            <person name="Shea T."/>
            <person name="Sisk P."/>
            <person name="Sykes S."/>
            <person name="Wortman J."/>
            <person name="Nusbaum C."/>
            <person name="Birren B."/>
        </authorList>
    </citation>
    <scope>NUCLEOTIDE SEQUENCE [LARGE SCALE GENOMIC DNA]</scope>
    <source>
        <strain evidence="6 7">NIPH 991</strain>
    </source>
</reference>
<dbReference type="InterPro" id="IPR005119">
    <property type="entry name" value="LysR_subst-bd"/>
</dbReference>
<dbReference type="Pfam" id="PF00126">
    <property type="entry name" value="HTH_1"/>
    <property type="match status" value="1"/>
</dbReference>
<feature type="domain" description="HTH lysR-type" evidence="5">
    <location>
        <begin position="10"/>
        <end position="65"/>
    </location>
</feature>